<name>A0A110B158_9SPHI</name>
<dbReference type="RefSeq" id="WP_172885293.1">
    <property type="nucleotide sequence ID" value="NZ_AP017313.1"/>
</dbReference>
<evidence type="ECO:0000313" key="1">
    <source>
        <dbReference type="EMBL" id="BAU52826.1"/>
    </source>
</evidence>
<protein>
    <submittedName>
        <fullName evidence="1">Uncharacterized protein</fullName>
    </submittedName>
</protein>
<sequence>MSAKDKKAEVIETGYGRAIVSDKVRSHANDPFFVKKVEGAKEFMRKHPFPDHLKK</sequence>
<proteinExistence type="predicted"/>
<dbReference type="EMBL" id="AP017313">
    <property type="protein sequence ID" value="BAU52826.1"/>
    <property type="molecule type" value="Genomic_DNA"/>
</dbReference>
<reference evidence="1 2" key="1">
    <citation type="submission" date="2015-12" db="EMBL/GenBank/DDBJ databases">
        <title>Genome sequence of Mucilaginibacter gotjawali.</title>
        <authorList>
            <person name="Lee J.S."/>
            <person name="Lee K.C."/>
            <person name="Kim K.K."/>
            <person name="Lee B.W."/>
        </authorList>
    </citation>
    <scope>NUCLEOTIDE SEQUENCE [LARGE SCALE GENOMIC DNA]</scope>
    <source>
        <strain evidence="1 2">SA3-7</strain>
    </source>
</reference>
<gene>
    <name evidence="1" type="ORF">MgSA37_00990</name>
</gene>
<organism evidence="1 2">
    <name type="scientific">Mucilaginibacter gotjawali</name>
    <dbReference type="NCBI Taxonomy" id="1550579"/>
    <lineage>
        <taxon>Bacteria</taxon>
        <taxon>Pseudomonadati</taxon>
        <taxon>Bacteroidota</taxon>
        <taxon>Sphingobacteriia</taxon>
        <taxon>Sphingobacteriales</taxon>
        <taxon>Sphingobacteriaceae</taxon>
        <taxon>Mucilaginibacter</taxon>
    </lineage>
</organism>
<dbReference type="Proteomes" id="UP000218263">
    <property type="component" value="Chromosome"/>
</dbReference>
<accession>A0A110B158</accession>
<keyword evidence="2" id="KW-1185">Reference proteome</keyword>
<dbReference type="KEGG" id="mgot:MgSA37_00990"/>
<dbReference type="AlphaFoldDB" id="A0A110B158"/>
<evidence type="ECO:0000313" key="2">
    <source>
        <dbReference type="Proteomes" id="UP000218263"/>
    </source>
</evidence>